<dbReference type="InterPro" id="IPR009000">
    <property type="entry name" value="Transl_B-barrel_sf"/>
</dbReference>
<evidence type="ECO:0000256" key="3">
    <source>
        <dbReference type="ARBA" id="ARBA00022552"/>
    </source>
</evidence>
<evidence type="ECO:0000256" key="2">
    <source>
        <dbReference type="ARBA" id="ARBA00022517"/>
    </source>
</evidence>
<keyword evidence="3 5" id="KW-0698">rRNA processing</keyword>
<evidence type="ECO:0000259" key="7">
    <source>
        <dbReference type="Pfam" id="PF24986"/>
    </source>
</evidence>
<comment type="domain">
    <text evidence="5">The PRC barrel domain binds ribosomal protein uS19.</text>
</comment>
<dbReference type="PANTHER" id="PTHR33692:SF1">
    <property type="entry name" value="RIBOSOME MATURATION FACTOR RIMM"/>
    <property type="match status" value="1"/>
</dbReference>
<dbReference type="InterPro" id="IPR056792">
    <property type="entry name" value="PRC_RimM"/>
</dbReference>
<dbReference type="Pfam" id="PF24986">
    <property type="entry name" value="PRC_RimM"/>
    <property type="match status" value="1"/>
</dbReference>
<evidence type="ECO:0000313" key="8">
    <source>
        <dbReference type="EMBL" id="AXX85466.1"/>
    </source>
</evidence>
<dbReference type="InterPro" id="IPR011033">
    <property type="entry name" value="PRC_barrel-like_sf"/>
</dbReference>
<dbReference type="InterPro" id="IPR002676">
    <property type="entry name" value="RimM_N"/>
</dbReference>
<dbReference type="GO" id="GO:0005737">
    <property type="term" value="C:cytoplasm"/>
    <property type="evidence" value="ECO:0007669"/>
    <property type="project" value="UniProtKB-SubCell"/>
</dbReference>
<dbReference type="GO" id="GO:0006364">
    <property type="term" value="P:rRNA processing"/>
    <property type="evidence" value="ECO:0007669"/>
    <property type="project" value="UniProtKB-UniRule"/>
</dbReference>
<dbReference type="AlphaFoldDB" id="A0AAD0WP77"/>
<reference evidence="9 11" key="1">
    <citation type="submission" date="2017-09" db="EMBL/GenBank/DDBJ databases">
        <title>Genomics of the genus Arcobacter.</title>
        <authorList>
            <person name="Perez-Cataluna A."/>
            <person name="Figueras M.J."/>
            <person name="Salas-Masso N."/>
        </authorList>
    </citation>
    <scope>NUCLEOTIDE SEQUENCE [LARGE SCALE GENOMIC DNA]</scope>
    <source>
        <strain evidence="9 11">LMG 6621</strain>
    </source>
</reference>
<dbReference type="SUPFAM" id="SSF50447">
    <property type="entry name" value="Translation proteins"/>
    <property type="match status" value="1"/>
</dbReference>
<dbReference type="RefSeq" id="WP_066160421.1">
    <property type="nucleotide sequence ID" value="NZ_CP032099.1"/>
</dbReference>
<sequence length="176" mass="20509">MNNKVYVAKLGKAVGLKGHLRLFIDSDFPEQFKKGSTFLTNKNFQLTILEYLKDRDLVSFEGFSDIESAKKLTNTELYTTIEQTKEFCKLKDNEFFWFDLISCEVYEDSLKLGVVSDVHRFPLNDYLEVKTDSQLVEKGLPKIFLIPHIFETFIQRVDIENKKIFAINAFDILENS</sequence>
<dbReference type="NCBIfam" id="TIGR02273">
    <property type="entry name" value="16S_RimM"/>
    <property type="match status" value="1"/>
</dbReference>
<name>A0AAD0WP77_9BACT</name>
<dbReference type="GO" id="GO:0005840">
    <property type="term" value="C:ribosome"/>
    <property type="evidence" value="ECO:0007669"/>
    <property type="project" value="InterPro"/>
</dbReference>
<evidence type="ECO:0000259" key="6">
    <source>
        <dbReference type="Pfam" id="PF01782"/>
    </source>
</evidence>
<dbReference type="Gene3D" id="2.40.30.60">
    <property type="entry name" value="RimM"/>
    <property type="match status" value="1"/>
</dbReference>
<dbReference type="GO" id="GO:0042274">
    <property type="term" value="P:ribosomal small subunit biogenesis"/>
    <property type="evidence" value="ECO:0007669"/>
    <property type="project" value="UniProtKB-UniRule"/>
</dbReference>
<evidence type="ECO:0000313" key="10">
    <source>
        <dbReference type="Proteomes" id="UP000262029"/>
    </source>
</evidence>
<keyword evidence="11" id="KW-1185">Reference proteome</keyword>
<keyword evidence="4 5" id="KW-0143">Chaperone</keyword>
<dbReference type="HAMAP" id="MF_00014">
    <property type="entry name" value="Ribosome_mat_RimM"/>
    <property type="match status" value="1"/>
</dbReference>
<evidence type="ECO:0000256" key="4">
    <source>
        <dbReference type="ARBA" id="ARBA00023186"/>
    </source>
</evidence>
<dbReference type="Proteomes" id="UP000262029">
    <property type="component" value="Chromosome"/>
</dbReference>
<evidence type="ECO:0000256" key="5">
    <source>
        <dbReference type="HAMAP-Rule" id="MF_00014"/>
    </source>
</evidence>
<comment type="subunit">
    <text evidence="5">Binds ribosomal protein uS19.</text>
</comment>
<keyword evidence="1 5" id="KW-0963">Cytoplasm</keyword>
<gene>
    <name evidence="5 8" type="primary">rimM</name>
    <name evidence="8" type="ORF">ASKIR_1696</name>
    <name evidence="9" type="ORF">CP959_05090</name>
</gene>
<comment type="similarity">
    <text evidence="5">Belongs to the RimM family.</text>
</comment>
<evidence type="ECO:0000313" key="11">
    <source>
        <dbReference type="Proteomes" id="UP000290580"/>
    </source>
</evidence>
<feature type="domain" description="RimM N-terminal" evidence="6">
    <location>
        <begin position="7"/>
        <end position="82"/>
    </location>
</feature>
<dbReference type="GeneID" id="61751437"/>
<feature type="domain" description="Ribosome maturation factor RimM PRC barrel" evidence="7">
    <location>
        <begin position="97"/>
        <end position="166"/>
    </location>
</feature>
<evidence type="ECO:0000256" key="1">
    <source>
        <dbReference type="ARBA" id="ARBA00022490"/>
    </source>
</evidence>
<dbReference type="Gene3D" id="2.30.30.240">
    <property type="entry name" value="PRC-barrel domain"/>
    <property type="match status" value="1"/>
</dbReference>
<dbReference type="EMBL" id="CP032099">
    <property type="protein sequence ID" value="AXX85466.1"/>
    <property type="molecule type" value="Genomic_DNA"/>
</dbReference>
<comment type="function">
    <text evidence="5">An accessory protein needed during the final step in the assembly of 30S ribosomal subunit, possibly for assembly of the head region. Essential for efficient processing of 16S rRNA. May be needed both before and after RbfA during the maturation of 16S rRNA. It has affinity for free ribosomal 30S subunits but not for 70S ribosomes.</text>
</comment>
<dbReference type="PANTHER" id="PTHR33692">
    <property type="entry name" value="RIBOSOME MATURATION FACTOR RIMM"/>
    <property type="match status" value="1"/>
</dbReference>
<dbReference type="EMBL" id="NXIC01000002">
    <property type="protein sequence ID" value="RXI26296.1"/>
    <property type="molecule type" value="Genomic_DNA"/>
</dbReference>
<dbReference type="GO" id="GO:0043022">
    <property type="term" value="F:ribosome binding"/>
    <property type="evidence" value="ECO:0007669"/>
    <property type="project" value="InterPro"/>
</dbReference>
<dbReference type="Pfam" id="PF01782">
    <property type="entry name" value="RimM"/>
    <property type="match status" value="1"/>
</dbReference>
<dbReference type="SUPFAM" id="SSF50346">
    <property type="entry name" value="PRC-barrel domain"/>
    <property type="match status" value="1"/>
</dbReference>
<dbReference type="Proteomes" id="UP000290580">
    <property type="component" value="Unassembled WGS sequence"/>
</dbReference>
<proteinExistence type="inferred from homology"/>
<dbReference type="InterPro" id="IPR011961">
    <property type="entry name" value="RimM"/>
</dbReference>
<reference evidence="8 10" key="2">
    <citation type="submission" date="2018-08" db="EMBL/GenBank/DDBJ databases">
        <title>Complete genome of the Arcobacter skirrowii type strain LMG 6621.</title>
        <authorList>
            <person name="Miller W.G."/>
            <person name="Yee E."/>
            <person name="Bono J.L."/>
        </authorList>
    </citation>
    <scope>NUCLEOTIDE SEQUENCE [LARGE SCALE GENOMIC DNA]</scope>
    <source>
        <strain evidence="8 10">CCUG 10374</strain>
    </source>
</reference>
<comment type="subcellular location">
    <subcellularLocation>
        <location evidence="5">Cytoplasm</location>
    </subcellularLocation>
</comment>
<dbReference type="InterPro" id="IPR036976">
    <property type="entry name" value="RimM_N_sf"/>
</dbReference>
<organism evidence="8 10">
    <name type="scientific">Aliarcobacter skirrowii CCUG 10374</name>
    <dbReference type="NCBI Taxonomy" id="1032239"/>
    <lineage>
        <taxon>Bacteria</taxon>
        <taxon>Pseudomonadati</taxon>
        <taxon>Campylobacterota</taxon>
        <taxon>Epsilonproteobacteria</taxon>
        <taxon>Campylobacterales</taxon>
        <taxon>Arcobacteraceae</taxon>
        <taxon>Aliarcobacter</taxon>
    </lineage>
</organism>
<protein>
    <recommendedName>
        <fullName evidence="5">Ribosome maturation factor RimM</fullName>
    </recommendedName>
</protein>
<evidence type="ECO:0000313" key="9">
    <source>
        <dbReference type="EMBL" id="RXI26296.1"/>
    </source>
</evidence>
<accession>A0AAD0WP77</accession>
<keyword evidence="2 5" id="KW-0690">Ribosome biogenesis</keyword>